<name>A0A8S9QCL1_BRACR</name>
<dbReference type="AlphaFoldDB" id="A0A8S9QCL1"/>
<evidence type="ECO:0000313" key="2">
    <source>
        <dbReference type="Proteomes" id="UP000712600"/>
    </source>
</evidence>
<proteinExistence type="predicted"/>
<organism evidence="1 2">
    <name type="scientific">Brassica cretica</name>
    <name type="common">Mustard</name>
    <dbReference type="NCBI Taxonomy" id="69181"/>
    <lineage>
        <taxon>Eukaryota</taxon>
        <taxon>Viridiplantae</taxon>
        <taxon>Streptophyta</taxon>
        <taxon>Embryophyta</taxon>
        <taxon>Tracheophyta</taxon>
        <taxon>Spermatophyta</taxon>
        <taxon>Magnoliopsida</taxon>
        <taxon>eudicotyledons</taxon>
        <taxon>Gunneridae</taxon>
        <taxon>Pentapetalae</taxon>
        <taxon>rosids</taxon>
        <taxon>malvids</taxon>
        <taxon>Brassicales</taxon>
        <taxon>Brassicaceae</taxon>
        <taxon>Brassiceae</taxon>
        <taxon>Brassica</taxon>
    </lineage>
</organism>
<comment type="caution">
    <text evidence="1">The sequence shown here is derived from an EMBL/GenBank/DDBJ whole genome shotgun (WGS) entry which is preliminary data.</text>
</comment>
<gene>
    <name evidence="1" type="ORF">F2Q69_00023117</name>
</gene>
<dbReference type="Proteomes" id="UP000712600">
    <property type="component" value="Unassembled WGS sequence"/>
</dbReference>
<protein>
    <submittedName>
        <fullName evidence="1">Uncharacterized protein</fullName>
    </submittedName>
</protein>
<sequence length="158" mass="17207">MMAFMGDCAHADLLVPPIEGRIHELWDPIPVSPAGLACRSRLTRRKPRRTLRAKAGKWIRLRAPFERPCREISCLRVHIGLYGFALYESSYSQRLSEILLQNVLISRSGPIDRLRATVSGSAAVSGVVSSVGEGALDLETCLSSAVIASADGFELSLT</sequence>
<reference evidence="1" key="1">
    <citation type="submission" date="2019-12" db="EMBL/GenBank/DDBJ databases">
        <title>Genome sequencing and annotation of Brassica cretica.</title>
        <authorList>
            <person name="Studholme D.J."/>
            <person name="Sarris P."/>
        </authorList>
    </citation>
    <scope>NUCLEOTIDE SEQUENCE</scope>
    <source>
        <strain evidence="1">PFS-109/04</strain>
        <tissue evidence="1">Leaf</tissue>
    </source>
</reference>
<accession>A0A8S9QCL1</accession>
<evidence type="ECO:0000313" key="1">
    <source>
        <dbReference type="EMBL" id="KAF3541505.1"/>
    </source>
</evidence>
<dbReference type="EMBL" id="QGKX02001290">
    <property type="protein sequence ID" value="KAF3541505.1"/>
    <property type="molecule type" value="Genomic_DNA"/>
</dbReference>